<organism evidence="3 5">
    <name type="scientific">Xanthomonas fragariae</name>
    <dbReference type="NCBI Taxonomy" id="48664"/>
    <lineage>
        <taxon>Bacteria</taxon>
        <taxon>Pseudomonadati</taxon>
        <taxon>Pseudomonadota</taxon>
        <taxon>Gammaproteobacteria</taxon>
        <taxon>Lysobacterales</taxon>
        <taxon>Lysobacteraceae</taxon>
        <taxon>Xanthomonas</taxon>
    </lineage>
</organism>
<dbReference type="Proteomes" id="UP000195953">
    <property type="component" value="Chromosome 1"/>
</dbReference>
<reference evidence="3 5" key="1">
    <citation type="submission" date="2017-05" db="EMBL/GenBank/DDBJ databases">
        <authorList>
            <person name="Song R."/>
            <person name="Chenine A.L."/>
            <person name="Ruprecht R.M."/>
        </authorList>
    </citation>
    <scope>NUCLEOTIDE SEQUENCE [LARGE SCALE GENOMIC DNA]</scope>
    <source>
        <strain evidence="3">PD5205</strain>
    </source>
</reference>
<name>A0A1Y6H9W4_9XANT</name>
<evidence type="ECO:0000256" key="1">
    <source>
        <dbReference type="SAM" id="Phobius"/>
    </source>
</evidence>
<evidence type="ECO:0000313" key="2">
    <source>
        <dbReference type="EMBL" id="SMQ98213.1"/>
    </source>
</evidence>
<proteinExistence type="predicted"/>
<evidence type="ECO:0000313" key="3">
    <source>
        <dbReference type="EMBL" id="SMR04323.1"/>
    </source>
</evidence>
<keyword evidence="1" id="KW-1133">Transmembrane helix</keyword>
<dbReference type="Proteomes" id="UP000195877">
    <property type="component" value="Chromosome 1"/>
</dbReference>
<keyword evidence="1" id="KW-0812">Transmembrane</keyword>
<gene>
    <name evidence="2" type="primary">yhaI</name>
    <name evidence="3" type="ORF">PD5205_03040</name>
    <name evidence="2" type="ORF">PD885_00955</name>
</gene>
<reference evidence="2 4" key="2">
    <citation type="submission" date="2017-05" db="EMBL/GenBank/DDBJ databases">
        <authorList>
            <person name="Blom J."/>
        </authorList>
    </citation>
    <scope>NUCLEOTIDE SEQUENCE [LARGE SCALE GENOMIC DNA]</scope>
    <source>
        <strain evidence="2">PD885</strain>
    </source>
</reference>
<sequence length="87" mass="9209">MFALMQFLVLAVLGGLFAIAAAVLGGENGPGPVDWGGGVRRFDELAIGMISLVPYVGFIVLLVFMCIEDTPGPNEYGENPSSNLQYT</sequence>
<keyword evidence="4" id="KW-1185">Reference proteome</keyword>
<dbReference type="AlphaFoldDB" id="A0A1Y6H9W4"/>
<evidence type="ECO:0000313" key="4">
    <source>
        <dbReference type="Proteomes" id="UP000195877"/>
    </source>
</evidence>
<dbReference type="KEGG" id="xfr:BER92_14780"/>
<dbReference type="Pfam" id="PF05656">
    <property type="entry name" value="DUF805"/>
    <property type="match status" value="1"/>
</dbReference>
<dbReference type="EMBL" id="LT853882">
    <property type="protein sequence ID" value="SMQ98213.1"/>
    <property type="molecule type" value="Genomic_DNA"/>
</dbReference>
<feature type="transmembrane region" description="Helical" evidence="1">
    <location>
        <begin position="45"/>
        <end position="67"/>
    </location>
</feature>
<protein>
    <submittedName>
        <fullName evidence="2">Inner membrane protein YhaI</fullName>
    </submittedName>
</protein>
<dbReference type="EMBL" id="LT853885">
    <property type="protein sequence ID" value="SMR04323.1"/>
    <property type="molecule type" value="Genomic_DNA"/>
</dbReference>
<dbReference type="GO" id="GO:0016020">
    <property type="term" value="C:membrane"/>
    <property type="evidence" value="ECO:0007669"/>
    <property type="project" value="InterPro"/>
</dbReference>
<evidence type="ECO:0000313" key="5">
    <source>
        <dbReference type="Proteomes" id="UP000195953"/>
    </source>
</evidence>
<dbReference type="eggNOG" id="COG3152">
    <property type="taxonomic scope" value="Bacteria"/>
</dbReference>
<accession>A0A1Y6H9W4</accession>
<keyword evidence="1" id="KW-0472">Membrane</keyword>
<dbReference type="InterPro" id="IPR008523">
    <property type="entry name" value="DUF805"/>
</dbReference>